<accession>A0A154PL33</accession>
<gene>
    <name evidence="6" type="ORF">WN55_03503</name>
</gene>
<feature type="compositionally biased region" description="Basic residues" evidence="5">
    <location>
        <begin position="36"/>
        <end position="46"/>
    </location>
</feature>
<organism evidence="6 7">
    <name type="scientific">Dufourea novaeangliae</name>
    <name type="common">Sweat bee</name>
    <dbReference type="NCBI Taxonomy" id="178035"/>
    <lineage>
        <taxon>Eukaryota</taxon>
        <taxon>Metazoa</taxon>
        <taxon>Ecdysozoa</taxon>
        <taxon>Arthropoda</taxon>
        <taxon>Hexapoda</taxon>
        <taxon>Insecta</taxon>
        <taxon>Pterygota</taxon>
        <taxon>Neoptera</taxon>
        <taxon>Endopterygota</taxon>
        <taxon>Hymenoptera</taxon>
        <taxon>Apocrita</taxon>
        <taxon>Aculeata</taxon>
        <taxon>Apoidea</taxon>
        <taxon>Anthophila</taxon>
        <taxon>Halictidae</taxon>
        <taxon>Rophitinae</taxon>
        <taxon>Dufourea</taxon>
    </lineage>
</organism>
<protein>
    <submittedName>
        <fullName evidence="6">Phosphatase and actin regulator 1</fullName>
    </submittedName>
</protein>
<comment type="similarity">
    <text evidence="1">Belongs to the phosphatase and actin regulator family.</text>
</comment>
<evidence type="ECO:0000256" key="1">
    <source>
        <dbReference type="ARBA" id="ARBA00009795"/>
    </source>
</evidence>
<feature type="compositionally biased region" description="Polar residues" evidence="5">
    <location>
        <begin position="185"/>
        <end position="198"/>
    </location>
</feature>
<dbReference type="GO" id="GO:0003779">
    <property type="term" value="F:actin binding"/>
    <property type="evidence" value="ECO:0007669"/>
    <property type="project" value="UniProtKB-KW"/>
</dbReference>
<proteinExistence type="inferred from homology"/>
<dbReference type="PANTHER" id="PTHR12751">
    <property type="entry name" value="PHOSPHATASE AND ACTIN REGULATOR PHACTR"/>
    <property type="match status" value="1"/>
</dbReference>
<evidence type="ECO:0000256" key="3">
    <source>
        <dbReference type="ARBA" id="ARBA00023203"/>
    </source>
</evidence>
<feature type="compositionally biased region" description="Gly residues" evidence="5">
    <location>
        <begin position="228"/>
        <end position="243"/>
    </location>
</feature>
<evidence type="ECO:0000256" key="5">
    <source>
        <dbReference type="SAM" id="MobiDB-lite"/>
    </source>
</evidence>
<sequence length="375" mass="40302">MSIRVSGVYLVPSTGANEGNNEKSNNLSTENNLQQQHHHHHHHHTTKTVTIVAGPQRSNSLDYLNFEEKRQIIASSLSLSDFLAHGPAAAAAAAKEVAANTVIAKKQNGAALRTNSLGSGARTPPLERKSKFSALGRLFKPWKWKRKKKSDKFEAASLSLERKISVRASRDELVQKGILLPVIRSTSFPENETPSDSTDGQKPPTPQQTPQQQHQHHHQQQQQQQQPAGGGVGGGGGGGGGGTPAATPTSAGTVQQSQQSQQVPSSATPTPTASNPHSTGPASNQPSPHLSPLYPGIPQPGQTNSNTQGKMQNIDTRRPYTIFRAEISFSQPPLGRLTAWIGSRGRRLGAIDTPDWVIWTWEDGQSDGGEFVKVD</sequence>
<dbReference type="OrthoDB" id="5563016at2759"/>
<dbReference type="PROSITE" id="PS51073">
    <property type="entry name" value="RPEL"/>
    <property type="match status" value="1"/>
</dbReference>
<dbReference type="EMBL" id="KQ434936">
    <property type="protein sequence ID" value="KZC11998.1"/>
    <property type="molecule type" value="Genomic_DNA"/>
</dbReference>
<evidence type="ECO:0000313" key="6">
    <source>
        <dbReference type="EMBL" id="KZC11998.1"/>
    </source>
</evidence>
<dbReference type="Pfam" id="PF02755">
    <property type="entry name" value="RPEL"/>
    <property type="match status" value="1"/>
</dbReference>
<dbReference type="InterPro" id="IPR004018">
    <property type="entry name" value="RPEL_repeat"/>
</dbReference>
<keyword evidence="7" id="KW-1185">Reference proteome</keyword>
<feature type="compositionally biased region" description="Polar residues" evidence="5">
    <location>
        <begin position="275"/>
        <end position="288"/>
    </location>
</feature>
<reference evidence="6 7" key="1">
    <citation type="submission" date="2015-07" db="EMBL/GenBank/DDBJ databases">
        <title>The genome of Dufourea novaeangliae.</title>
        <authorList>
            <person name="Pan H."/>
            <person name="Kapheim K."/>
        </authorList>
    </citation>
    <scope>NUCLEOTIDE SEQUENCE [LARGE SCALE GENOMIC DNA]</scope>
    <source>
        <strain evidence="6">0120121106</strain>
        <tissue evidence="6">Whole body</tissue>
    </source>
</reference>
<evidence type="ECO:0000313" key="7">
    <source>
        <dbReference type="Proteomes" id="UP000076502"/>
    </source>
</evidence>
<keyword evidence="3" id="KW-0009">Actin-binding</keyword>
<dbReference type="PANTHER" id="PTHR12751:SF18">
    <property type="entry name" value="PHOSPHATASE AND ACTIN REGULATOR 1"/>
    <property type="match status" value="1"/>
</dbReference>
<name>A0A154PL33_DUFNO</name>
<dbReference type="STRING" id="178035.A0A154PL33"/>
<dbReference type="GO" id="GO:0030036">
    <property type="term" value="P:actin cytoskeleton organization"/>
    <property type="evidence" value="ECO:0007669"/>
    <property type="project" value="TreeGrafter"/>
</dbReference>
<feature type="region of interest" description="Disordered" evidence="5">
    <location>
        <begin position="185"/>
        <end position="312"/>
    </location>
</feature>
<feature type="repeat" description="RPEL" evidence="4">
    <location>
        <begin position="158"/>
        <end position="183"/>
    </location>
</feature>
<dbReference type="AlphaFoldDB" id="A0A154PL33"/>
<feature type="compositionally biased region" description="Polar residues" evidence="5">
    <location>
        <begin position="300"/>
        <end position="312"/>
    </location>
</feature>
<feature type="compositionally biased region" description="Low complexity" evidence="5">
    <location>
        <begin position="244"/>
        <end position="274"/>
    </location>
</feature>
<keyword evidence="2" id="KW-0677">Repeat</keyword>
<evidence type="ECO:0000256" key="2">
    <source>
        <dbReference type="ARBA" id="ARBA00022737"/>
    </source>
</evidence>
<dbReference type="Proteomes" id="UP000076502">
    <property type="component" value="Unassembled WGS sequence"/>
</dbReference>
<evidence type="ECO:0000256" key="4">
    <source>
        <dbReference type="PROSITE-ProRule" id="PRU00401"/>
    </source>
</evidence>
<feature type="compositionally biased region" description="Polar residues" evidence="5">
    <location>
        <begin position="14"/>
        <end position="33"/>
    </location>
</feature>
<feature type="region of interest" description="Disordered" evidence="5">
    <location>
        <begin position="11"/>
        <end position="49"/>
    </location>
</feature>